<comment type="caution">
    <text evidence="3">The sequence shown here is derived from an EMBL/GenBank/DDBJ whole genome shotgun (WGS) entry which is preliminary data.</text>
</comment>
<proteinExistence type="predicted"/>
<dbReference type="AlphaFoldDB" id="A0A2S9SK53"/>
<evidence type="ECO:0008006" key="5">
    <source>
        <dbReference type="Google" id="ProtNLM"/>
    </source>
</evidence>
<dbReference type="PANTHER" id="PTHR30547:SF5">
    <property type="entry name" value="NUCLEASE YHCG-RELATED"/>
    <property type="match status" value="1"/>
</dbReference>
<evidence type="ECO:0000259" key="1">
    <source>
        <dbReference type="Pfam" id="PF06250"/>
    </source>
</evidence>
<dbReference type="Pfam" id="PF06250">
    <property type="entry name" value="YhcG_C"/>
    <property type="match status" value="1"/>
</dbReference>
<dbReference type="Proteomes" id="UP000239065">
    <property type="component" value="Unassembled WGS sequence"/>
</dbReference>
<evidence type="ECO:0000259" key="2">
    <source>
        <dbReference type="Pfam" id="PF17761"/>
    </source>
</evidence>
<feature type="domain" description="YhcG PDDEXK nuclease" evidence="1">
    <location>
        <begin position="177"/>
        <end position="327"/>
    </location>
</feature>
<dbReference type="InterPro" id="IPR009362">
    <property type="entry name" value="YhcG_C"/>
</dbReference>
<dbReference type="Pfam" id="PF17761">
    <property type="entry name" value="DUF1016_N"/>
    <property type="match status" value="1"/>
</dbReference>
<dbReference type="GO" id="GO:0003676">
    <property type="term" value="F:nucleic acid binding"/>
    <property type="evidence" value="ECO:0007669"/>
    <property type="project" value="InterPro"/>
</dbReference>
<organism evidence="3 4">
    <name type="scientific">Aliarcobacter cryaerophilus</name>
    <dbReference type="NCBI Taxonomy" id="28198"/>
    <lineage>
        <taxon>Bacteria</taxon>
        <taxon>Pseudomonadati</taxon>
        <taxon>Campylobacterota</taxon>
        <taxon>Epsilonproteobacteria</taxon>
        <taxon>Campylobacterales</taxon>
        <taxon>Arcobacteraceae</taxon>
        <taxon>Aliarcobacter</taxon>
    </lineage>
</organism>
<dbReference type="EMBL" id="NXGJ01000018">
    <property type="protein sequence ID" value="PRM86953.1"/>
    <property type="molecule type" value="Genomic_DNA"/>
</dbReference>
<name>A0A2S9SK53_9BACT</name>
<gene>
    <name evidence="3" type="ORF">CJ669_10050</name>
</gene>
<dbReference type="RefSeq" id="WP_105909812.1">
    <property type="nucleotide sequence ID" value="NZ_NXGJ01000018.1"/>
</dbReference>
<evidence type="ECO:0000313" key="3">
    <source>
        <dbReference type="EMBL" id="PRM86953.1"/>
    </source>
</evidence>
<dbReference type="InterPro" id="IPR053148">
    <property type="entry name" value="PD-DEXK-like_domain"/>
</dbReference>
<accession>A0A2S9SK53</accession>
<dbReference type="Gene3D" id="3.40.1350.10">
    <property type="match status" value="1"/>
</dbReference>
<dbReference type="InterPro" id="IPR041527">
    <property type="entry name" value="YhcG_N"/>
</dbReference>
<protein>
    <recommendedName>
        <fullName evidence="5">DUF1016 domain-containing protein</fullName>
    </recommendedName>
</protein>
<dbReference type="PANTHER" id="PTHR30547">
    <property type="entry name" value="UNCHARACTERIZED PROTEIN YHCG-RELATED"/>
    <property type="match status" value="1"/>
</dbReference>
<sequence>MSELIENKNLVVELKSLIASTKEQVAISVNSSLTLMYWQIGYKINEDILKNSRAEYGNEIVHAVSRQLVEEFGSGFSRANLFHMIKFSQVFDDFEIVSALSRQLSWTHFRKFIYIEDDLKREFYIQMCCLDKWSTRVLENRIDSMLYERTALSKKPDELISYEIEKLKEGVVTPNMVLKDPYVLDFLELNDRYLEKDLEDAILRDIENFILELGNGFSFIARQKRVQIGEDDFYIDLLFYNRKLKRLIALDLKLGKFKAEYKGQMELYLKYLEKYEKEEDENTPLGIILCSDKNQEQIELLELEKSDIHVAKYLTILPPKEEFEKRLKKAIQNAKEKYQNRG</sequence>
<evidence type="ECO:0000313" key="4">
    <source>
        <dbReference type="Proteomes" id="UP000239065"/>
    </source>
</evidence>
<dbReference type="InterPro" id="IPR011856">
    <property type="entry name" value="tRNA_endonuc-like_dom_sf"/>
</dbReference>
<reference evidence="3 4" key="1">
    <citation type="submission" date="2017-09" db="EMBL/GenBank/DDBJ databases">
        <title>Reassesment of A. cryaerophilus.</title>
        <authorList>
            <person name="Perez-Cataluna A."/>
            <person name="Collado L."/>
            <person name="Salgado O."/>
            <person name="Lefinanco V."/>
            <person name="Figueras M.J."/>
        </authorList>
    </citation>
    <scope>NUCLEOTIDE SEQUENCE [LARGE SCALE GENOMIC DNA]</scope>
    <source>
        <strain evidence="3 4">LMG 9861</strain>
    </source>
</reference>
<feature type="domain" description="YhcG N-terminal" evidence="2">
    <location>
        <begin position="13"/>
        <end position="149"/>
    </location>
</feature>